<reference evidence="3 4" key="1">
    <citation type="submission" date="2020-12" db="EMBL/GenBank/DDBJ databases">
        <title>HMF7856_wgs.fasta genome submission.</title>
        <authorList>
            <person name="Kang H."/>
            <person name="Kim H."/>
            <person name="Joh K."/>
        </authorList>
    </citation>
    <scope>NUCLEOTIDE SEQUENCE [LARGE SCALE GENOMIC DNA]</scope>
    <source>
        <strain evidence="3 4">HMF7856</strain>
    </source>
</reference>
<keyword evidence="2" id="KW-0677">Repeat</keyword>
<gene>
    <name evidence="3" type="ORF">GO620_014190</name>
</gene>
<organism evidence="3 4">
    <name type="scientific">Mucilaginibacter ginkgonis</name>
    <dbReference type="NCBI Taxonomy" id="2682091"/>
    <lineage>
        <taxon>Bacteria</taxon>
        <taxon>Pseudomonadati</taxon>
        <taxon>Bacteroidota</taxon>
        <taxon>Sphingobacteriia</taxon>
        <taxon>Sphingobacteriales</taxon>
        <taxon>Sphingobacteriaceae</taxon>
        <taxon>Mucilaginibacter</taxon>
    </lineage>
</organism>
<protein>
    <recommendedName>
        <fullName evidence="5">N-acetylneuraminic acid mutarotase</fullName>
    </recommendedName>
</protein>
<dbReference type="Pfam" id="PF24681">
    <property type="entry name" value="Kelch_KLHDC2_KLHL20_DRC7"/>
    <property type="match status" value="1"/>
</dbReference>
<dbReference type="EMBL" id="CP066775">
    <property type="protein sequence ID" value="QQL49311.1"/>
    <property type="molecule type" value="Genomic_DNA"/>
</dbReference>
<dbReference type="InterPro" id="IPR015915">
    <property type="entry name" value="Kelch-typ_b-propeller"/>
</dbReference>
<keyword evidence="4" id="KW-1185">Reference proteome</keyword>
<evidence type="ECO:0000256" key="2">
    <source>
        <dbReference type="ARBA" id="ARBA00022737"/>
    </source>
</evidence>
<accession>A0A6I4HYZ2</accession>
<keyword evidence="1" id="KW-0880">Kelch repeat</keyword>
<dbReference type="Gene3D" id="2.120.10.80">
    <property type="entry name" value="Kelch-type beta propeller"/>
    <property type="match status" value="2"/>
</dbReference>
<evidence type="ECO:0000256" key="1">
    <source>
        <dbReference type="ARBA" id="ARBA00022441"/>
    </source>
</evidence>
<name>A0A6I4HYZ2_9SPHI</name>
<dbReference type="Proteomes" id="UP000429232">
    <property type="component" value="Chromosome"/>
</dbReference>
<sequence>MKKHKLTLAALLLFSIVQIGFAQKPAQPFLKFDDAPNMPYRLLWPAVVNSGPSIYAINGYAVYAGGYSSNILEFNTATQKWKTVSNGMGYKAQSEAAYVSSTNTTYVFGGVKFGGNSVYREVQKIDMASGAITTLHISNPMASAYGTALEYDGNIYILGGTADDKHTINSTYKFEPATQKFTKLADMPESLETAGALVNGVIYTFGGYDQFLKRMSTTISAYDIKANKWAVVGKLPDAVSANSVAVYRNLIFVIGGYDKENFLGYYDTESKTFTKLHSNFEGRRAAGAAVVGDKLYVFGGASRFALMHGTKSVQVADLKQFAKSYTADFK</sequence>
<dbReference type="PANTHER" id="PTHR45632">
    <property type="entry name" value="LD33804P"/>
    <property type="match status" value="1"/>
</dbReference>
<dbReference type="InterPro" id="IPR006652">
    <property type="entry name" value="Kelch_1"/>
</dbReference>
<dbReference type="SMART" id="SM00612">
    <property type="entry name" value="Kelch"/>
    <property type="match status" value="3"/>
</dbReference>
<proteinExistence type="predicted"/>
<dbReference type="SUPFAM" id="SSF117281">
    <property type="entry name" value="Kelch motif"/>
    <property type="match status" value="1"/>
</dbReference>
<dbReference type="RefSeq" id="WP_157524428.1">
    <property type="nucleotide sequence ID" value="NZ_CP066775.1"/>
</dbReference>
<evidence type="ECO:0000313" key="4">
    <source>
        <dbReference type="Proteomes" id="UP000429232"/>
    </source>
</evidence>
<dbReference type="KEGG" id="mgik:GO620_014190"/>
<dbReference type="PANTHER" id="PTHR45632:SF3">
    <property type="entry name" value="KELCH-LIKE PROTEIN 32"/>
    <property type="match status" value="1"/>
</dbReference>
<dbReference type="AlphaFoldDB" id="A0A6I4HYZ2"/>
<evidence type="ECO:0008006" key="5">
    <source>
        <dbReference type="Google" id="ProtNLM"/>
    </source>
</evidence>
<evidence type="ECO:0000313" key="3">
    <source>
        <dbReference type="EMBL" id="QQL49311.1"/>
    </source>
</evidence>